<evidence type="ECO:0000313" key="13">
    <source>
        <dbReference type="Proteomes" id="UP000662873"/>
    </source>
</evidence>
<dbReference type="PRINTS" id="PR01009">
    <property type="entry name" value="FLGMRINGFLIF"/>
</dbReference>
<keyword evidence="4" id="KW-1003">Cell membrane</keyword>
<evidence type="ECO:0000256" key="3">
    <source>
        <dbReference type="ARBA" id="ARBA00007971"/>
    </source>
</evidence>
<dbReference type="Proteomes" id="UP000662873">
    <property type="component" value="Chromosome"/>
</dbReference>
<keyword evidence="6 9" id="KW-1133">Transmembrane helix</keyword>
<dbReference type="AlphaFoldDB" id="A0A809S5M5"/>
<keyword evidence="5 9" id="KW-0812">Transmembrane</keyword>
<evidence type="ECO:0000256" key="1">
    <source>
        <dbReference type="ARBA" id="ARBA00004117"/>
    </source>
</evidence>
<proteinExistence type="inferred from homology"/>
<dbReference type="KEGG" id="npy:NPRO_18210"/>
<evidence type="ECO:0000256" key="7">
    <source>
        <dbReference type="ARBA" id="ARBA00023136"/>
    </source>
</evidence>
<dbReference type="PANTHER" id="PTHR30046:SF0">
    <property type="entry name" value="FLAGELLAR M-RING PROTEIN"/>
    <property type="match status" value="1"/>
</dbReference>
<evidence type="ECO:0000259" key="11">
    <source>
        <dbReference type="Pfam" id="PF08345"/>
    </source>
</evidence>
<dbReference type="GO" id="GO:0009431">
    <property type="term" value="C:bacterial-type flagellum basal body, MS ring"/>
    <property type="evidence" value="ECO:0007669"/>
    <property type="project" value="InterPro"/>
</dbReference>
<evidence type="ECO:0000256" key="9">
    <source>
        <dbReference type="SAM" id="Phobius"/>
    </source>
</evidence>
<keyword evidence="12" id="KW-0966">Cell projection</keyword>
<dbReference type="InterPro" id="IPR000067">
    <property type="entry name" value="FlgMring_FliF"/>
</dbReference>
<name>A0A809S5M5_9BACT</name>
<evidence type="ECO:0000256" key="2">
    <source>
        <dbReference type="ARBA" id="ARBA00004651"/>
    </source>
</evidence>
<dbReference type="InterPro" id="IPR013556">
    <property type="entry name" value="Flag_M-ring_C"/>
</dbReference>
<dbReference type="Pfam" id="PF01514">
    <property type="entry name" value="YscJ_FliF"/>
    <property type="match status" value="1"/>
</dbReference>
<dbReference type="EMBL" id="AP021858">
    <property type="protein sequence ID" value="BBO24226.1"/>
    <property type="molecule type" value="Genomic_DNA"/>
</dbReference>
<protein>
    <submittedName>
        <fullName evidence="12">Flagellar M-ring protein FliF</fullName>
    </submittedName>
</protein>
<dbReference type="GO" id="GO:0003774">
    <property type="term" value="F:cytoskeletal motor activity"/>
    <property type="evidence" value="ECO:0007669"/>
    <property type="project" value="InterPro"/>
</dbReference>
<dbReference type="PANTHER" id="PTHR30046">
    <property type="entry name" value="FLAGELLAR M-RING PROTEIN"/>
    <property type="match status" value="1"/>
</dbReference>
<sequence>MGGLLLRLRTWWETADRTQKVVTLFGSAFLVMLLAGSFYFATRPKMAMAYGGLTAADQGKVVAEIQRMGIPVEFDLQGNVKVPSDKVAQVQASLAASGMAPSSGHLGNNDLANINMMSPKAVEEARLTAIREGEIAKTIEVIGGVESARVLLNMGSKGAFAAEDDPPSASVTLIERAGASVGADQAKAIASLVAKAVPGLDPKNVTVVNQSGATLYDGSEISSYSGLVATKIEGQIAEARRIKRELQPILDRAYGPGNSLLTVRVEMNYDQAKERAEKMTAHADPISATTIQETMTGDAAGAGGVAGLGGGAGTTAAGNGTGYKGSHNEVQYPYDRTYTETEKAPGSITSLSLSVLVNSKTVTDTKPVEDVLRGFLGPKANDPNYSVAVTQAEFDDKAAKELQTLAASNSSKEMMQQVFSLLPVVALVLVSFIVLKSLGKTAKSQNVLVQALPDGTLAYSGGGEGAPMIAGSGATASQRSLERAVSAAGHVQAAHQEPVDIGDIQEKLNVPLEQIKKMASEKPAIVAMLLKTWLLEDR</sequence>
<feature type="domain" description="Flagellar M-ring C-terminal" evidence="11">
    <location>
        <begin position="250"/>
        <end position="364"/>
    </location>
</feature>
<evidence type="ECO:0000259" key="10">
    <source>
        <dbReference type="Pfam" id="PF01514"/>
    </source>
</evidence>
<organism evidence="12 13">
    <name type="scientific">Candidatus Nitrosymbiomonas proteolyticus</name>
    <dbReference type="NCBI Taxonomy" id="2608984"/>
    <lineage>
        <taxon>Bacteria</taxon>
        <taxon>Bacillati</taxon>
        <taxon>Armatimonadota</taxon>
        <taxon>Armatimonadota incertae sedis</taxon>
        <taxon>Candidatus Nitrosymbiomonas</taxon>
    </lineage>
</organism>
<evidence type="ECO:0000256" key="4">
    <source>
        <dbReference type="ARBA" id="ARBA00022475"/>
    </source>
</evidence>
<gene>
    <name evidence="12" type="ORF">NPRO_18210</name>
</gene>
<feature type="transmembrane region" description="Helical" evidence="9">
    <location>
        <begin position="418"/>
        <end position="435"/>
    </location>
</feature>
<keyword evidence="8" id="KW-0975">Bacterial flagellum</keyword>
<keyword evidence="12" id="KW-0282">Flagellum</keyword>
<reference evidence="12" key="1">
    <citation type="journal article" name="DNA Res.">
        <title>The physiological potential of anammox bacteria as revealed by their core genome structure.</title>
        <authorList>
            <person name="Okubo T."/>
            <person name="Toyoda A."/>
            <person name="Fukuhara K."/>
            <person name="Uchiyama I."/>
            <person name="Harigaya Y."/>
            <person name="Kuroiwa M."/>
            <person name="Suzuki T."/>
            <person name="Murakami Y."/>
            <person name="Suwa Y."/>
            <person name="Takami H."/>
        </authorList>
    </citation>
    <scope>NUCLEOTIDE SEQUENCE</scope>
    <source>
        <strain evidence="12">317325-2</strain>
    </source>
</reference>
<keyword evidence="7 9" id="KW-0472">Membrane</keyword>
<evidence type="ECO:0000313" key="12">
    <source>
        <dbReference type="EMBL" id="BBO24226.1"/>
    </source>
</evidence>
<dbReference type="InterPro" id="IPR043427">
    <property type="entry name" value="YscJ/FliF"/>
</dbReference>
<feature type="transmembrane region" description="Helical" evidence="9">
    <location>
        <begin position="21"/>
        <end position="41"/>
    </location>
</feature>
<dbReference type="InterPro" id="IPR006182">
    <property type="entry name" value="FliF_N_dom"/>
</dbReference>
<dbReference type="InterPro" id="IPR045851">
    <property type="entry name" value="AMP-bd_C_sf"/>
</dbReference>
<feature type="domain" description="Flagellar M-ring N-terminal" evidence="10">
    <location>
        <begin position="42"/>
        <end position="216"/>
    </location>
</feature>
<comment type="similarity">
    <text evidence="3">Belongs to the FliF family.</text>
</comment>
<dbReference type="GO" id="GO:0005886">
    <property type="term" value="C:plasma membrane"/>
    <property type="evidence" value="ECO:0007669"/>
    <property type="project" value="UniProtKB-SubCell"/>
</dbReference>
<keyword evidence="12" id="KW-0969">Cilium</keyword>
<comment type="subcellular location">
    <subcellularLocation>
        <location evidence="1">Bacterial flagellum basal body</location>
    </subcellularLocation>
    <subcellularLocation>
        <location evidence="2">Cell membrane</location>
        <topology evidence="2">Multi-pass membrane protein</topology>
    </subcellularLocation>
</comment>
<dbReference type="Gene3D" id="3.30.300.30">
    <property type="match status" value="1"/>
</dbReference>
<accession>A0A809S5M5</accession>
<evidence type="ECO:0000256" key="5">
    <source>
        <dbReference type="ARBA" id="ARBA00022692"/>
    </source>
</evidence>
<evidence type="ECO:0000256" key="8">
    <source>
        <dbReference type="ARBA" id="ARBA00023143"/>
    </source>
</evidence>
<dbReference type="NCBIfam" id="TIGR00206">
    <property type="entry name" value="fliF"/>
    <property type="match status" value="1"/>
</dbReference>
<dbReference type="GO" id="GO:0071973">
    <property type="term" value="P:bacterial-type flagellum-dependent cell motility"/>
    <property type="evidence" value="ECO:0007669"/>
    <property type="project" value="InterPro"/>
</dbReference>
<dbReference type="Pfam" id="PF08345">
    <property type="entry name" value="YscJ_FliF_C"/>
    <property type="match status" value="1"/>
</dbReference>
<evidence type="ECO:0000256" key="6">
    <source>
        <dbReference type="ARBA" id="ARBA00022989"/>
    </source>
</evidence>